<dbReference type="GO" id="GO:0004067">
    <property type="term" value="F:asparaginase activity"/>
    <property type="evidence" value="ECO:0007669"/>
    <property type="project" value="UniProtKB-UniRule"/>
</dbReference>
<evidence type="ECO:0000313" key="11">
    <source>
        <dbReference type="Proteomes" id="UP000179145"/>
    </source>
</evidence>
<dbReference type="PROSITE" id="PS51732">
    <property type="entry name" value="ASN_GLN_ASE_3"/>
    <property type="match status" value="1"/>
</dbReference>
<evidence type="ECO:0000259" key="8">
    <source>
        <dbReference type="Pfam" id="PF00710"/>
    </source>
</evidence>
<dbReference type="RefSeq" id="WP_070404227.1">
    <property type="nucleotide sequence ID" value="NZ_CP014677.1"/>
</dbReference>
<organism evidence="10 11">
    <name type="scientific">Kozakia baliensis</name>
    <dbReference type="NCBI Taxonomy" id="153496"/>
    <lineage>
        <taxon>Bacteria</taxon>
        <taxon>Pseudomonadati</taxon>
        <taxon>Pseudomonadota</taxon>
        <taxon>Alphaproteobacteria</taxon>
        <taxon>Acetobacterales</taxon>
        <taxon>Acetobacteraceae</taxon>
        <taxon>Kozakia</taxon>
    </lineage>
</organism>
<dbReference type="InterPro" id="IPR006034">
    <property type="entry name" value="Asparaginase/glutaminase-like"/>
</dbReference>
<reference evidence="10 11" key="1">
    <citation type="journal article" date="2016" name="Microb. Cell Fact.">
        <title>Dissection of exopolysaccharide biosynthesis in Kozakia baliensis.</title>
        <authorList>
            <person name="Brandt J.U."/>
            <person name="Jakob F."/>
            <person name="Behr J."/>
            <person name="Geissler A.J."/>
            <person name="Vogel R.F."/>
        </authorList>
    </citation>
    <scope>NUCLEOTIDE SEQUENCE [LARGE SCALE GENOMIC DNA]</scope>
    <source>
        <strain evidence="10 11">DSM 14400</strain>
        <plasmid evidence="11">Plasmid pkb14400_3</plasmid>
    </source>
</reference>
<proteinExistence type="inferred from homology"/>
<feature type="domain" description="Asparaginase/glutaminase C-terminal" evidence="9">
    <location>
        <begin position="255"/>
        <end position="366"/>
    </location>
</feature>
<dbReference type="Proteomes" id="UP000179145">
    <property type="component" value="Plasmid pKB14400_3"/>
</dbReference>
<keyword evidence="10" id="KW-0614">Plasmid</keyword>
<dbReference type="InterPro" id="IPR036152">
    <property type="entry name" value="Asp/glu_Ase-like_sf"/>
</dbReference>
<dbReference type="PRINTS" id="PR00139">
    <property type="entry name" value="ASNGLNASE"/>
</dbReference>
<evidence type="ECO:0000313" key="10">
    <source>
        <dbReference type="EMBL" id="AOX18786.1"/>
    </source>
</evidence>
<feature type="binding site" evidence="4">
    <location>
        <begin position="135"/>
        <end position="136"/>
    </location>
    <ligand>
        <name>substrate</name>
    </ligand>
</feature>
<dbReference type="NCBIfam" id="TIGR00520">
    <property type="entry name" value="asnASE_II"/>
    <property type="match status" value="1"/>
</dbReference>
<dbReference type="KEGG" id="kba:A0U89_15930"/>
<accession>A0A1D8UYV1</accession>
<evidence type="ECO:0000256" key="2">
    <source>
        <dbReference type="ARBA" id="ARBA00022801"/>
    </source>
</evidence>
<evidence type="ECO:0000256" key="3">
    <source>
        <dbReference type="PIRSR" id="PIRSR001220-1"/>
    </source>
</evidence>
<dbReference type="InterPro" id="IPR004550">
    <property type="entry name" value="AsnASE_II"/>
</dbReference>
<keyword evidence="2" id="KW-0378">Hydrolase</keyword>
<dbReference type="Pfam" id="PF00710">
    <property type="entry name" value="Asparaginase"/>
    <property type="match status" value="1"/>
</dbReference>
<gene>
    <name evidence="10" type="primary">ansB</name>
    <name evidence="10" type="ORF">A0U89_15930</name>
</gene>
<name>A0A1D8UYV1_9PROT</name>
<dbReference type="Gene3D" id="3.40.50.40">
    <property type="match status" value="1"/>
</dbReference>
<feature type="binding site" evidence="4">
    <location>
        <position position="102"/>
    </location>
    <ligand>
        <name>substrate</name>
    </ligand>
</feature>
<evidence type="ECO:0000259" key="9">
    <source>
        <dbReference type="Pfam" id="PF17763"/>
    </source>
</evidence>
<evidence type="ECO:0000256" key="7">
    <source>
        <dbReference type="RuleBase" id="RU004456"/>
    </source>
</evidence>
<dbReference type="GO" id="GO:0006528">
    <property type="term" value="P:asparagine metabolic process"/>
    <property type="evidence" value="ECO:0007669"/>
    <property type="project" value="InterPro"/>
</dbReference>
<keyword evidence="11" id="KW-1185">Reference proteome</keyword>
<feature type="active site" evidence="6">
    <location>
        <position position="135"/>
    </location>
</feature>
<dbReference type="SUPFAM" id="SSF53774">
    <property type="entry name" value="Glutaminase/Asparaginase"/>
    <property type="match status" value="1"/>
</dbReference>
<dbReference type="FunFam" id="3.40.50.1170:FF:000001">
    <property type="entry name" value="L-asparaginase 2"/>
    <property type="match status" value="1"/>
</dbReference>
<dbReference type="InterPro" id="IPR027474">
    <property type="entry name" value="L-asparaginase_N"/>
</dbReference>
<feature type="domain" description="L-asparaginase N-terminal" evidence="8">
    <location>
        <begin position="47"/>
        <end position="237"/>
    </location>
</feature>
<dbReference type="SMART" id="SM00870">
    <property type="entry name" value="Asparaginase"/>
    <property type="match status" value="1"/>
</dbReference>
<dbReference type="PIRSF" id="PIRSF500176">
    <property type="entry name" value="L_ASNase"/>
    <property type="match status" value="1"/>
</dbReference>
<dbReference type="InterPro" id="IPR027475">
    <property type="entry name" value="Asparaginase/glutaminase_AS2"/>
</dbReference>
<evidence type="ECO:0000256" key="6">
    <source>
        <dbReference type="PROSITE-ProRule" id="PRU10100"/>
    </source>
</evidence>
<dbReference type="InterPro" id="IPR040919">
    <property type="entry name" value="Asparaginase_C"/>
</dbReference>
<dbReference type="InterPro" id="IPR037152">
    <property type="entry name" value="L-asparaginase_N_sf"/>
</dbReference>
<dbReference type="InterPro" id="IPR027473">
    <property type="entry name" value="L-asparaginase_C"/>
</dbReference>
<dbReference type="OrthoDB" id="9788068at2"/>
<dbReference type="PROSITE" id="PS00917">
    <property type="entry name" value="ASN_GLN_ASE_2"/>
    <property type="match status" value="1"/>
</dbReference>
<dbReference type="Gene3D" id="3.40.50.1170">
    <property type="entry name" value="L-asparaginase, N-terminal domain"/>
    <property type="match status" value="1"/>
</dbReference>
<dbReference type="AlphaFoldDB" id="A0A1D8UYV1"/>
<geneLocation type="plasmid" evidence="11">
    <name>pkb14400_3</name>
</geneLocation>
<evidence type="ECO:0000256" key="4">
    <source>
        <dbReference type="PIRSR" id="PIRSR001220-2"/>
    </source>
</evidence>
<sequence length="370" mass="39387">MFSAYRERRLLPFLSIILGMAAVLPTPLHANSREVSGMVEAKASLPRVLVLATGGTISGKADTRSAIGYNAGAVTGEQLIAGVPGLEKLARLKVEQISNIPSQNMNSQVWFRLAERIRAAFEKNEADAVVITHGTDTMEETAFFLDTVIGNSKPIILTGAMRPSTAISADGPANMYEAVKVAATPQTRGRGVLVVMDDAIHAAHWVSKTHTTALETFRSRDAGPVGSVDPASVRFFAPARARIHVDLPQNHQLPRVEVIYAHADMDAAQIDEAVKTGARGIVVAGMGDGNVSEAALAGLDRAVKAGIVVVRSSRVGDGYVNRNVEVDDDRHGLVASLDLNPQKARILLQLLLATDTTTPADIQKAFGEGY</sequence>
<dbReference type="SFLD" id="SFLDS00057">
    <property type="entry name" value="Glutaminase/Asparaginase"/>
    <property type="match status" value="1"/>
</dbReference>
<dbReference type="CDD" id="cd08964">
    <property type="entry name" value="L-asparaginase_II"/>
    <property type="match status" value="1"/>
</dbReference>
<dbReference type="PIRSF" id="PIRSF001220">
    <property type="entry name" value="L-ASNase_gatD"/>
    <property type="match status" value="1"/>
</dbReference>
<comment type="similarity">
    <text evidence="1 7">Belongs to the asparaginase 1 family.</text>
</comment>
<dbReference type="Pfam" id="PF17763">
    <property type="entry name" value="Asparaginase_C"/>
    <property type="match status" value="1"/>
</dbReference>
<dbReference type="PROSITE" id="PS00144">
    <property type="entry name" value="ASN_GLN_ASE_1"/>
    <property type="match status" value="1"/>
</dbReference>
<protein>
    <submittedName>
        <fullName evidence="10">L-asparaginase</fullName>
    </submittedName>
</protein>
<feature type="active site" description="O-isoaspartyl threonine intermediate" evidence="3">
    <location>
        <position position="56"/>
    </location>
</feature>
<evidence type="ECO:0000256" key="5">
    <source>
        <dbReference type="PROSITE-ProRule" id="PRU10099"/>
    </source>
</evidence>
<feature type="active site" evidence="5">
    <location>
        <position position="56"/>
    </location>
</feature>
<dbReference type="PANTHER" id="PTHR11707:SF28">
    <property type="entry name" value="60 KDA LYSOPHOSPHOLIPASE"/>
    <property type="match status" value="1"/>
</dbReference>
<dbReference type="InterPro" id="IPR020827">
    <property type="entry name" value="Asparaginase/glutaminase_AS1"/>
</dbReference>
<evidence type="ECO:0000256" key="1">
    <source>
        <dbReference type="ARBA" id="ARBA00010518"/>
    </source>
</evidence>
<dbReference type="EMBL" id="CP014677">
    <property type="protein sequence ID" value="AOX18786.1"/>
    <property type="molecule type" value="Genomic_DNA"/>
</dbReference>
<dbReference type="PANTHER" id="PTHR11707">
    <property type="entry name" value="L-ASPARAGINASE"/>
    <property type="match status" value="1"/>
</dbReference>